<keyword evidence="13" id="KW-1185">Reference proteome</keyword>
<evidence type="ECO:0000256" key="11">
    <source>
        <dbReference type="SAM" id="SignalP"/>
    </source>
</evidence>
<name>A0A5C2SEM4_9APHY</name>
<accession>A0A5C2SEM4</accession>
<evidence type="ECO:0000313" key="13">
    <source>
        <dbReference type="Proteomes" id="UP000313359"/>
    </source>
</evidence>
<evidence type="ECO:0000256" key="9">
    <source>
        <dbReference type="ARBA" id="ARBA00023316"/>
    </source>
</evidence>
<keyword evidence="7 10" id="KW-1133">Transmembrane helix</keyword>
<feature type="signal peptide" evidence="11">
    <location>
        <begin position="1"/>
        <end position="19"/>
    </location>
</feature>
<keyword evidence="8 10" id="KW-0472">Membrane</keyword>
<dbReference type="EMBL" id="ML122260">
    <property type="protein sequence ID" value="RPD62121.1"/>
    <property type="molecule type" value="Genomic_DNA"/>
</dbReference>
<dbReference type="GO" id="GO:0005789">
    <property type="term" value="C:endoplasmic reticulum membrane"/>
    <property type="evidence" value="ECO:0007669"/>
    <property type="project" value="UniProtKB-SubCell"/>
</dbReference>
<dbReference type="PANTHER" id="PTHR28285">
    <property type="entry name" value="PROTEIN BIG1"/>
    <property type="match status" value="1"/>
</dbReference>
<keyword evidence="6" id="KW-0256">Endoplasmic reticulum</keyword>
<keyword evidence="4 10" id="KW-0812">Transmembrane</keyword>
<feature type="transmembrane region" description="Helical" evidence="10">
    <location>
        <begin position="240"/>
        <end position="262"/>
    </location>
</feature>
<dbReference type="PANTHER" id="PTHR28285:SF1">
    <property type="entry name" value="PROTEIN BIG1"/>
    <property type="match status" value="1"/>
</dbReference>
<proteinExistence type="inferred from homology"/>
<comment type="similarity">
    <text evidence="2">Belongs to the BIG1 family.</text>
</comment>
<gene>
    <name evidence="12" type="ORF">L227DRAFT_592687</name>
</gene>
<dbReference type="Proteomes" id="UP000313359">
    <property type="component" value="Unassembled WGS sequence"/>
</dbReference>
<evidence type="ECO:0000256" key="5">
    <source>
        <dbReference type="ARBA" id="ARBA00022729"/>
    </source>
</evidence>
<dbReference type="GO" id="GO:0071555">
    <property type="term" value="P:cell wall organization"/>
    <property type="evidence" value="ECO:0007669"/>
    <property type="project" value="UniProtKB-KW"/>
</dbReference>
<reference evidence="12" key="1">
    <citation type="journal article" date="2018" name="Genome Biol. Evol.">
        <title>Genomics and development of Lentinus tigrinus, a white-rot wood-decaying mushroom with dimorphic fruiting bodies.</title>
        <authorList>
            <person name="Wu B."/>
            <person name="Xu Z."/>
            <person name="Knudson A."/>
            <person name="Carlson A."/>
            <person name="Chen N."/>
            <person name="Kovaka S."/>
            <person name="LaButti K."/>
            <person name="Lipzen A."/>
            <person name="Pennachio C."/>
            <person name="Riley R."/>
            <person name="Schakwitz W."/>
            <person name="Umezawa K."/>
            <person name="Ohm R.A."/>
            <person name="Grigoriev I.V."/>
            <person name="Nagy L.G."/>
            <person name="Gibbons J."/>
            <person name="Hibbett D."/>
        </authorList>
    </citation>
    <scope>NUCLEOTIDE SEQUENCE [LARGE SCALE GENOMIC DNA]</scope>
    <source>
        <strain evidence="12">ALCF2SS1-6</strain>
    </source>
</reference>
<evidence type="ECO:0000256" key="10">
    <source>
        <dbReference type="SAM" id="Phobius"/>
    </source>
</evidence>
<sequence>MASRALTLLLALLPAAASAYPNTHPVLAWSSRSSKALSSVAASDVVKTGSHAIAEALYNHDAICEHDAVVIVEHSGLHASDLRSLSPSCHMAKALSGAPSTLQLSYVESGDRTANPFVDMAGVLSRRCGSRAVSHSPSSDLALDAERVKHVVSISLPPLEDGETGSSRKSAMASQESWLSSELAKIEEVFSNYLVIYSGSPGVSLHARQPSSSTTFDSVQADPSSKGGILKRYQLLTPGLILVLLISLFILIPIIFVGVSALSSIQSPLSNEIPKGFSAEEKKNQ</sequence>
<comment type="subcellular location">
    <subcellularLocation>
        <location evidence="1">Endoplasmic reticulum membrane</location>
        <topology evidence="1">Single-pass type I membrane protein</topology>
    </subcellularLocation>
</comment>
<evidence type="ECO:0000256" key="8">
    <source>
        <dbReference type="ARBA" id="ARBA00023136"/>
    </source>
</evidence>
<dbReference type="GO" id="GO:0006078">
    <property type="term" value="P:(1-&gt;6)-beta-D-glucan biosynthetic process"/>
    <property type="evidence" value="ECO:0007669"/>
    <property type="project" value="TreeGrafter"/>
</dbReference>
<evidence type="ECO:0000256" key="1">
    <source>
        <dbReference type="ARBA" id="ARBA00004115"/>
    </source>
</evidence>
<evidence type="ECO:0000256" key="6">
    <source>
        <dbReference type="ARBA" id="ARBA00022824"/>
    </source>
</evidence>
<protein>
    <recommendedName>
        <fullName evidence="3">Protein BIG1</fullName>
    </recommendedName>
</protein>
<feature type="chain" id="PRO_5023097189" description="Protein BIG1" evidence="11">
    <location>
        <begin position="20"/>
        <end position="285"/>
    </location>
</feature>
<evidence type="ECO:0000256" key="7">
    <source>
        <dbReference type="ARBA" id="ARBA00022989"/>
    </source>
</evidence>
<dbReference type="AlphaFoldDB" id="A0A5C2SEM4"/>
<evidence type="ECO:0000313" key="12">
    <source>
        <dbReference type="EMBL" id="RPD62121.1"/>
    </source>
</evidence>
<evidence type="ECO:0000256" key="4">
    <source>
        <dbReference type="ARBA" id="ARBA00022692"/>
    </source>
</evidence>
<dbReference type="OrthoDB" id="10029326at2759"/>
<dbReference type="GO" id="GO:0009272">
    <property type="term" value="P:fungal-type cell wall biogenesis"/>
    <property type="evidence" value="ECO:0007669"/>
    <property type="project" value="TreeGrafter"/>
</dbReference>
<dbReference type="InterPro" id="IPR037654">
    <property type="entry name" value="Big1"/>
</dbReference>
<keyword evidence="9" id="KW-0961">Cell wall biogenesis/degradation</keyword>
<evidence type="ECO:0000256" key="2">
    <source>
        <dbReference type="ARBA" id="ARBA00008203"/>
    </source>
</evidence>
<keyword evidence="5 11" id="KW-0732">Signal</keyword>
<organism evidence="12 13">
    <name type="scientific">Lentinus tigrinus ALCF2SS1-6</name>
    <dbReference type="NCBI Taxonomy" id="1328759"/>
    <lineage>
        <taxon>Eukaryota</taxon>
        <taxon>Fungi</taxon>
        <taxon>Dikarya</taxon>
        <taxon>Basidiomycota</taxon>
        <taxon>Agaricomycotina</taxon>
        <taxon>Agaricomycetes</taxon>
        <taxon>Polyporales</taxon>
        <taxon>Polyporaceae</taxon>
        <taxon>Lentinus</taxon>
    </lineage>
</organism>
<evidence type="ECO:0000256" key="3">
    <source>
        <dbReference type="ARBA" id="ARBA00022089"/>
    </source>
</evidence>